<sequence>MKRFAAVALSLVLTGCVTVPPKTFLVSEQQLQKRQIETRKYEGINETDLLVACSNALQDLGFNLENSETKLGVLTAAKQRDATNSGEIAAAIVVALLGGGAMAISKDQSIRVALVVRPATDGDGIYQENSNFVRITFQRVVRKTDNSAFAETLDDPELYQEFFDRVSKSVFFEGQKI</sequence>
<dbReference type="AlphaFoldDB" id="A0A1L6FGE0"/>
<dbReference type="Proteomes" id="UP000185739">
    <property type="component" value="Chromosome"/>
</dbReference>
<evidence type="ECO:0008006" key="3">
    <source>
        <dbReference type="Google" id="ProtNLM"/>
    </source>
</evidence>
<evidence type="ECO:0000313" key="2">
    <source>
        <dbReference type="Proteomes" id="UP000185739"/>
    </source>
</evidence>
<proteinExistence type="predicted"/>
<dbReference type="STRING" id="96773.Tchl_3178"/>
<keyword evidence="2" id="KW-1185">Reference proteome</keyword>
<dbReference type="KEGG" id="tcl:Tchl_3178"/>
<name>A0A1L6FGE0_9RHOO</name>
<reference evidence="1 2" key="1">
    <citation type="submission" date="2016-12" db="EMBL/GenBank/DDBJ databases">
        <title>Complete genome sequence of Thauera chlorobenzoica, a Betaproteobacterium degrading haloaromatics anaerobically to CO2 and halides.</title>
        <authorList>
            <person name="Goris T."/>
            <person name="Mergelsberg M."/>
            <person name="Boll M."/>
        </authorList>
    </citation>
    <scope>NUCLEOTIDE SEQUENCE [LARGE SCALE GENOMIC DNA]</scope>
    <source>
        <strain evidence="1 2">3CB1</strain>
    </source>
</reference>
<gene>
    <name evidence="1" type="ORF">Tchl_3178</name>
</gene>
<evidence type="ECO:0000313" key="1">
    <source>
        <dbReference type="EMBL" id="APR05985.1"/>
    </source>
</evidence>
<accession>A0A1L6FGE0</accession>
<protein>
    <recommendedName>
        <fullName evidence="3">Lipoprotein</fullName>
    </recommendedName>
</protein>
<dbReference type="EMBL" id="CP018839">
    <property type="protein sequence ID" value="APR05985.1"/>
    <property type="molecule type" value="Genomic_DNA"/>
</dbReference>
<dbReference type="OrthoDB" id="9789433at2"/>
<dbReference type="RefSeq" id="WP_075149241.1">
    <property type="nucleotide sequence ID" value="NZ_CP018839.1"/>
</dbReference>
<organism evidence="1 2">
    <name type="scientific">Thauera chlorobenzoica</name>
    <dbReference type="NCBI Taxonomy" id="96773"/>
    <lineage>
        <taxon>Bacteria</taxon>
        <taxon>Pseudomonadati</taxon>
        <taxon>Pseudomonadota</taxon>
        <taxon>Betaproteobacteria</taxon>
        <taxon>Rhodocyclales</taxon>
        <taxon>Zoogloeaceae</taxon>
        <taxon>Thauera</taxon>
    </lineage>
</organism>
<dbReference type="PROSITE" id="PS51257">
    <property type="entry name" value="PROKAR_LIPOPROTEIN"/>
    <property type="match status" value="1"/>
</dbReference>